<sequence>MRLLGTHTSLQHCATEDSSSRPITSPGTNSNPALQMAISNKFSFTVRSILDLPENDTEGIAHHSPVDSFSVSPYSSWTENDRGQLSSDDSNLEASPDSTGPEVLSVDTEHEKRKKRRVLFSKAQTYELERRFRQQRYLSAPEREQLAHLLRLTPTQVKIWFQNHRYKMKRARIECAQDLNQPPVLRRVVVPILVRDGKPYQNCTIDAEKASCIVPPTVPSSPFSVQGFQSLQQQSPFALFPTYQHFTNTAASRHHFCVWLRRLEKTERRKTKRRPRASGRCALVSNALLNLRGVTSGLTEVISASLTLPESLSSCRVHFPQYRASQPSGWEFGRDARCLCPIISNGKGLNHLLGLLTRAYKLSGSQSLKSAYALTSRGPYKHHSNCQYFILCRVPCRPRRDINSPALNMNYGRIKFTHRTMSMSPKHTTPFSVSDILSPLEESYKKVSMEGNNLGAPLASYRQPQVTQAAMQQHHMGHNGTVPAAYHMTAAGVSQLSHTAMGGYCNGNLGNMSDLPAYQDGMRGSTTATSWYGTNPDPRFSTISRFMGSSSGMNMGSMSTLSSLADVGKGMGPLTSTPRRKRRVLFSQAQVYELERRFKQQKYLSAPEREHLASMIHLTPTQVKIWFQNHRYKMKRQAKDKVSQQQMQQDNGSCQQQQQSPRRVAVPVLVKDGKPCQGSSHTPNAGVQNHHHQGGNVMIMSNNSSSMGQHQSQQVGSAGQSPDLGQHAASPPSLQTQVSGLSHLNSSGSEYGAALPCSALLYGRTW</sequence>
<feature type="region of interest" description="Disordered" evidence="7">
    <location>
        <begin position="1"/>
        <end position="32"/>
    </location>
</feature>
<dbReference type="InterPro" id="IPR017970">
    <property type="entry name" value="Homeobox_CS"/>
</dbReference>
<proteinExistence type="predicted"/>
<evidence type="ECO:0000313" key="10">
    <source>
        <dbReference type="Proteomes" id="UP000830375"/>
    </source>
</evidence>
<reference evidence="9 10" key="1">
    <citation type="submission" date="2022-01" db="EMBL/GenBank/DDBJ databases">
        <title>A high-quality chromosome-level genome assembly of rohu carp, Labeo rohita.</title>
        <authorList>
            <person name="Arick M.A. II"/>
            <person name="Hsu C.-Y."/>
            <person name="Magbanua Z."/>
            <person name="Pechanova O."/>
            <person name="Grover C."/>
            <person name="Miller E."/>
            <person name="Thrash A."/>
            <person name="Ezzel L."/>
            <person name="Alam S."/>
            <person name="Benzie J."/>
            <person name="Hamilton M."/>
            <person name="Karsi A."/>
            <person name="Lawrence M.L."/>
            <person name="Peterson D.G."/>
        </authorList>
    </citation>
    <scope>NUCLEOTIDE SEQUENCE [LARGE SCALE GENOMIC DNA]</scope>
    <source>
        <strain evidence="10">BAU-BD-2019</strain>
        <tissue evidence="9">Blood</tissue>
    </source>
</reference>
<dbReference type="InterPro" id="IPR020479">
    <property type="entry name" value="HD_metazoa"/>
</dbReference>
<dbReference type="CDD" id="cd00086">
    <property type="entry name" value="homeodomain"/>
    <property type="match status" value="2"/>
</dbReference>
<feature type="compositionally biased region" description="Polar residues" evidence="7">
    <location>
        <begin position="20"/>
        <end position="32"/>
    </location>
</feature>
<keyword evidence="3 5" id="KW-0371">Homeobox</keyword>
<comment type="caution">
    <text evidence="9">The sequence shown here is derived from an EMBL/GenBank/DDBJ whole genome shotgun (WGS) entry which is preliminary data.</text>
</comment>
<feature type="compositionally biased region" description="Polar residues" evidence="7">
    <location>
        <begin position="709"/>
        <end position="720"/>
    </location>
</feature>
<dbReference type="PRINTS" id="PR00024">
    <property type="entry name" value="HOMEOBOX"/>
</dbReference>
<feature type="compositionally biased region" description="Low complexity" evidence="7">
    <location>
        <begin position="694"/>
        <end position="708"/>
    </location>
</feature>
<evidence type="ECO:0000256" key="2">
    <source>
        <dbReference type="ARBA" id="ARBA00023125"/>
    </source>
</evidence>
<feature type="domain" description="Homeobox" evidence="8">
    <location>
        <begin position="111"/>
        <end position="171"/>
    </location>
</feature>
<comment type="subcellular location">
    <subcellularLocation>
        <location evidence="1 5 6">Nucleus</location>
    </subcellularLocation>
</comment>
<dbReference type="PROSITE" id="PS00027">
    <property type="entry name" value="HOMEOBOX_1"/>
    <property type="match status" value="2"/>
</dbReference>
<evidence type="ECO:0000259" key="8">
    <source>
        <dbReference type="PROSITE" id="PS50071"/>
    </source>
</evidence>
<keyword evidence="2 5" id="KW-0238">DNA-binding</keyword>
<protein>
    <submittedName>
        <fullName evidence="9">Thyroid transcription factor 1</fullName>
    </submittedName>
</protein>
<dbReference type="PANTHER" id="PTHR24340">
    <property type="entry name" value="HOMEOBOX PROTEIN NKX"/>
    <property type="match status" value="1"/>
</dbReference>
<evidence type="ECO:0000256" key="4">
    <source>
        <dbReference type="ARBA" id="ARBA00023242"/>
    </source>
</evidence>
<feature type="compositionally biased region" description="Polar residues" evidence="7">
    <location>
        <begin position="71"/>
        <end position="98"/>
    </location>
</feature>
<feature type="compositionally biased region" description="Polar residues" evidence="7">
    <location>
        <begin position="677"/>
        <end position="687"/>
    </location>
</feature>
<feature type="DNA-binding region" description="Homeobox" evidence="5">
    <location>
        <begin position="113"/>
        <end position="172"/>
    </location>
</feature>
<dbReference type="Pfam" id="PF00046">
    <property type="entry name" value="Homeodomain"/>
    <property type="match status" value="2"/>
</dbReference>
<evidence type="ECO:0000256" key="6">
    <source>
        <dbReference type="RuleBase" id="RU000682"/>
    </source>
</evidence>
<evidence type="ECO:0000256" key="3">
    <source>
        <dbReference type="ARBA" id="ARBA00023155"/>
    </source>
</evidence>
<feature type="compositionally biased region" description="Polar residues" evidence="7">
    <location>
        <begin position="732"/>
        <end position="741"/>
    </location>
</feature>
<dbReference type="PROSITE" id="PS50071">
    <property type="entry name" value="HOMEOBOX_2"/>
    <property type="match status" value="2"/>
</dbReference>
<feature type="compositionally biased region" description="Low complexity" evidence="7">
    <location>
        <begin position="643"/>
        <end position="660"/>
    </location>
</feature>
<feature type="DNA-binding region" description="Homeobox" evidence="5">
    <location>
        <begin position="579"/>
        <end position="638"/>
    </location>
</feature>
<evidence type="ECO:0000256" key="5">
    <source>
        <dbReference type="PROSITE-ProRule" id="PRU00108"/>
    </source>
</evidence>
<feature type="region of interest" description="Disordered" evidence="7">
    <location>
        <begin position="71"/>
        <end position="110"/>
    </location>
</feature>
<dbReference type="Gene3D" id="1.10.10.60">
    <property type="entry name" value="Homeodomain-like"/>
    <property type="match status" value="2"/>
</dbReference>
<dbReference type="EMBL" id="JACTAM010000017">
    <property type="protein sequence ID" value="KAI2654524.1"/>
    <property type="molecule type" value="Genomic_DNA"/>
</dbReference>
<feature type="domain" description="Homeobox" evidence="8">
    <location>
        <begin position="577"/>
        <end position="637"/>
    </location>
</feature>
<organism evidence="9 10">
    <name type="scientific">Labeo rohita</name>
    <name type="common">Indian major carp</name>
    <name type="synonym">Cyprinus rohita</name>
    <dbReference type="NCBI Taxonomy" id="84645"/>
    <lineage>
        <taxon>Eukaryota</taxon>
        <taxon>Metazoa</taxon>
        <taxon>Chordata</taxon>
        <taxon>Craniata</taxon>
        <taxon>Vertebrata</taxon>
        <taxon>Euteleostomi</taxon>
        <taxon>Actinopterygii</taxon>
        <taxon>Neopterygii</taxon>
        <taxon>Teleostei</taxon>
        <taxon>Ostariophysi</taxon>
        <taxon>Cypriniformes</taxon>
        <taxon>Cyprinidae</taxon>
        <taxon>Labeoninae</taxon>
        <taxon>Labeonini</taxon>
        <taxon>Labeo</taxon>
    </lineage>
</organism>
<evidence type="ECO:0000256" key="1">
    <source>
        <dbReference type="ARBA" id="ARBA00004123"/>
    </source>
</evidence>
<feature type="region of interest" description="Disordered" evidence="7">
    <location>
        <begin position="637"/>
        <end position="741"/>
    </location>
</feature>
<dbReference type="InterPro" id="IPR009057">
    <property type="entry name" value="Homeodomain-like_sf"/>
</dbReference>
<keyword evidence="4 5" id="KW-0539">Nucleus</keyword>
<evidence type="ECO:0000256" key="7">
    <source>
        <dbReference type="SAM" id="MobiDB-lite"/>
    </source>
</evidence>
<dbReference type="SMART" id="SM00389">
    <property type="entry name" value="HOX"/>
    <property type="match status" value="2"/>
</dbReference>
<keyword evidence="10" id="KW-1185">Reference proteome</keyword>
<dbReference type="InterPro" id="IPR001356">
    <property type="entry name" value="HD"/>
</dbReference>
<evidence type="ECO:0000313" key="9">
    <source>
        <dbReference type="EMBL" id="KAI2654524.1"/>
    </source>
</evidence>
<dbReference type="PANTHER" id="PTHR24340:SF40">
    <property type="entry name" value="HOMEOBOX PROTEIN NKX-2.4"/>
    <property type="match status" value="1"/>
</dbReference>
<gene>
    <name evidence="9" type="ORF">H4Q32_011264</name>
</gene>
<dbReference type="Proteomes" id="UP000830375">
    <property type="component" value="Unassembled WGS sequence"/>
</dbReference>
<dbReference type="InterPro" id="IPR050394">
    <property type="entry name" value="Homeobox_NK-like"/>
</dbReference>
<accession>A0ABQ8LVT1</accession>
<dbReference type="SUPFAM" id="SSF46689">
    <property type="entry name" value="Homeodomain-like"/>
    <property type="match status" value="2"/>
</dbReference>
<feature type="compositionally biased region" description="Polar residues" evidence="7">
    <location>
        <begin position="1"/>
        <end position="13"/>
    </location>
</feature>
<name>A0ABQ8LVT1_LABRO</name>